<comment type="caution">
    <text evidence="1">The sequence shown here is derived from an EMBL/GenBank/DDBJ whole genome shotgun (WGS) entry which is preliminary data.</text>
</comment>
<organism evidence="1 2">
    <name type="scientific">Pleurotus cornucopiae</name>
    <name type="common">Cornucopia mushroom</name>
    <dbReference type="NCBI Taxonomy" id="5321"/>
    <lineage>
        <taxon>Eukaryota</taxon>
        <taxon>Fungi</taxon>
        <taxon>Dikarya</taxon>
        <taxon>Basidiomycota</taxon>
        <taxon>Agaricomycotina</taxon>
        <taxon>Agaricomycetes</taxon>
        <taxon>Agaricomycetidae</taxon>
        <taxon>Agaricales</taxon>
        <taxon>Pleurotineae</taxon>
        <taxon>Pleurotaceae</taxon>
        <taxon>Pleurotus</taxon>
    </lineage>
</organism>
<name>A0ACB7J2V6_PLECO</name>
<keyword evidence="2" id="KW-1185">Reference proteome</keyword>
<dbReference type="Proteomes" id="UP000824881">
    <property type="component" value="Unassembled WGS sequence"/>
</dbReference>
<accession>A0ACB7J2V6</accession>
<reference evidence="1 2" key="1">
    <citation type="journal article" date="2021" name="Appl. Environ. Microbiol.">
        <title>Genetic linkage and physical mapping for an oyster mushroom Pleurotus cornucopiae and QTL analysis for the trait cap color.</title>
        <authorList>
            <person name="Zhang Y."/>
            <person name="Gao W."/>
            <person name="Sonnenberg A."/>
            <person name="Chen Q."/>
            <person name="Zhang J."/>
            <person name="Huang C."/>
        </authorList>
    </citation>
    <scope>NUCLEOTIDE SEQUENCE [LARGE SCALE GENOMIC DNA]</scope>
    <source>
        <strain evidence="1">CCMSSC00406</strain>
    </source>
</reference>
<evidence type="ECO:0000313" key="1">
    <source>
        <dbReference type="EMBL" id="KAG9224792.1"/>
    </source>
</evidence>
<evidence type="ECO:0000313" key="2">
    <source>
        <dbReference type="Proteomes" id="UP000824881"/>
    </source>
</evidence>
<dbReference type="EMBL" id="WQMT02000003">
    <property type="protein sequence ID" value="KAG9224792.1"/>
    <property type="molecule type" value="Genomic_DNA"/>
</dbReference>
<gene>
    <name evidence="1" type="ORF">CCMSSC00406_0002057</name>
</gene>
<sequence length="877" mass="97109">MSETLPLSPPVDLAPRRKGTHRRSTVLARIQSLVGKQGAVHDSPNAKPPPRPPGPAMAKQPSQRAAQALKIKIVTWNMHDSLPKGNLEELLGRVPLYTKAKTESTSGLPNLPLEDVHPYHIVVVAGQECPSSSGIPMGLGAGFKLIDKDKDKDWDKFREDLEPANSNRQGDDEDGDDTPKSRKSSDNDNGNVPSGWTAMVEHWLCNGGGSPIAAPRCESPTSSTTSGHIRKGPYTMLIKQRLMGLYIAVYIHRDVRSSVKGQSLLATLDISLVITKGSCSGASKSYVKAGLIGGRVGNKGGVAVSVYINNITILFLNAHLAAHEGKINYRLANLAKIKAELVLEDFLSPDDPRTVAEDITDKYDYSFIFGDLNFRLDISRLHADWLLSHKDYANALAFDQLRQLLETKQSFVGFNEANIDFPPTFKYDVLRTLKRPKHKSKKISYSTSAIPMLSEVEERYLERERPRQEDREDARDRASIASSAYTSIHTRRGSDVDDEDEDQCDASTSSPTRLRFGRRVSLHIAAHKVKEQWLALLASPRAHRPAMGDKPLKSPSLQPRPPAPPIADALSTSVSLPIGSINISVGSVPEERSQSTLARKSLLQPPEMTRMLSARSSRNDMEEDSGDEEDKGVYDSSHKKRVPSWCDRILWKTTVKPEELPESDDPEPRRGGFVQQFWANLRRSRGSTITSITPHLDSNAHQSPEVFPSSPPFSRFVTPPSPLPRQSVSHEHLPPPTGMWPFVLRHGRQGVALRRSMSVASDPPLIVEDRKHPQRRASVPVGPLGTPIPNQGLIESHKDETPKGASTPKRRSLLPAFFTWDHNTSSPSQLTASETTIRPRKGDVICLSYNTLDDKAMRRLEGRSDHRPVVGSYAIYY</sequence>
<protein>
    <submittedName>
        <fullName evidence="1">Uncharacterized protein</fullName>
    </submittedName>
</protein>
<proteinExistence type="predicted"/>